<name>A0ABR5SUI6_9BACL</name>
<reference evidence="1 2" key="1">
    <citation type="submission" date="2015-08" db="EMBL/GenBank/DDBJ databases">
        <title>Genome of Paenibacillus jilunlii.</title>
        <authorList>
            <person name="Sant'Anna F.H."/>
            <person name="Ambrosini A."/>
            <person name="Souza R."/>
            <person name="Bach E."/>
            <person name="Fernandes G."/>
            <person name="Balsanelli E."/>
            <person name="Baura V.A."/>
            <person name="Pedrosa F.O."/>
            <person name="Souza E.M."/>
            <person name="Passaglia L."/>
        </authorList>
    </citation>
    <scope>NUCLEOTIDE SEQUENCE [LARGE SCALE GENOMIC DNA]</scope>
    <source>
        <strain evidence="1 2">DSM 23019</strain>
    </source>
</reference>
<dbReference type="Proteomes" id="UP000070252">
    <property type="component" value="Unassembled WGS sequence"/>
</dbReference>
<proteinExistence type="predicted"/>
<gene>
    <name evidence="1" type="ORF">AML91_13810</name>
</gene>
<dbReference type="EMBL" id="LIPY01000112">
    <property type="protein sequence ID" value="KWX75130.1"/>
    <property type="molecule type" value="Genomic_DNA"/>
</dbReference>
<comment type="caution">
    <text evidence="1">The sequence shown here is derived from an EMBL/GenBank/DDBJ whole genome shotgun (WGS) entry which is preliminary data.</text>
</comment>
<accession>A0ABR5SUI6</accession>
<sequence length="84" mass="9889">MEVALDRLEQLGPLAGYNFVDKLTKDIWEITPGVNRVLLFLWDGNKYVLLSHFRKKTGKTPRSEIKKAELHRKDWLERHSKKEG</sequence>
<evidence type="ECO:0000313" key="1">
    <source>
        <dbReference type="EMBL" id="KWX75130.1"/>
    </source>
</evidence>
<dbReference type="Pfam" id="PF05973">
    <property type="entry name" value="Gp49"/>
    <property type="match status" value="1"/>
</dbReference>
<evidence type="ECO:0000313" key="2">
    <source>
        <dbReference type="Proteomes" id="UP000070252"/>
    </source>
</evidence>
<dbReference type="RefSeq" id="WP_062523527.1">
    <property type="nucleotide sequence ID" value="NZ_CP048429.1"/>
</dbReference>
<evidence type="ECO:0008006" key="3">
    <source>
        <dbReference type="Google" id="ProtNLM"/>
    </source>
</evidence>
<organism evidence="1 2">
    <name type="scientific">Paenibacillus jilunlii</name>
    <dbReference type="NCBI Taxonomy" id="682956"/>
    <lineage>
        <taxon>Bacteria</taxon>
        <taxon>Bacillati</taxon>
        <taxon>Bacillota</taxon>
        <taxon>Bacilli</taxon>
        <taxon>Bacillales</taxon>
        <taxon>Paenibacillaceae</taxon>
        <taxon>Paenibacillus</taxon>
    </lineage>
</organism>
<keyword evidence="2" id="KW-1185">Reference proteome</keyword>
<protein>
    <recommendedName>
        <fullName evidence="3">Phage-related protein</fullName>
    </recommendedName>
</protein>
<dbReference type="InterPro" id="IPR009241">
    <property type="entry name" value="HigB-like"/>
</dbReference>